<feature type="transmembrane region" description="Helical" evidence="2">
    <location>
        <begin position="54"/>
        <end position="73"/>
    </location>
</feature>
<organism evidence="3 4">
    <name type="scientific">Mycena pura</name>
    <dbReference type="NCBI Taxonomy" id="153505"/>
    <lineage>
        <taxon>Eukaryota</taxon>
        <taxon>Fungi</taxon>
        <taxon>Dikarya</taxon>
        <taxon>Basidiomycota</taxon>
        <taxon>Agaricomycotina</taxon>
        <taxon>Agaricomycetes</taxon>
        <taxon>Agaricomycetidae</taxon>
        <taxon>Agaricales</taxon>
        <taxon>Marasmiineae</taxon>
        <taxon>Mycenaceae</taxon>
        <taxon>Mycena</taxon>
    </lineage>
</organism>
<feature type="transmembrane region" description="Helical" evidence="2">
    <location>
        <begin position="93"/>
        <end position="115"/>
    </location>
</feature>
<evidence type="ECO:0000313" key="4">
    <source>
        <dbReference type="Proteomes" id="UP001219525"/>
    </source>
</evidence>
<feature type="transmembrane region" description="Helical" evidence="2">
    <location>
        <begin position="171"/>
        <end position="193"/>
    </location>
</feature>
<dbReference type="EMBL" id="JARJCW010000067">
    <property type="protein sequence ID" value="KAJ7199656.1"/>
    <property type="molecule type" value="Genomic_DNA"/>
</dbReference>
<keyword evidence="2" id="KW-0812">Transmembrane</keyword>
<sequence>MPPSFEHTVNPDQATFLGLGLEGIAYGVNLVLFGTSIAVLVNRQHAKNVSSIPIYALCFFMFGLCTVHFALNFNNVYTGTMVRPVPHIAAETHLLVGADVTFCLADFLSQVVLIYRCYLVWARNIWVVILPLLIAFASVACSMAVIGLVVATSPTAPQAPADIVPFGDAAFSMSVILNLITSSLIVGRIWWVVRNNHQHGVTHGKTAIQRAIEVMIESGLLLLATQVVFVVLFGIAHPAQAVVEPLATQIYVTAPMLIIVRVGMGAGYERTMDTSGRSTTMRFIDFMKSPGRGTGTDASAFHTDTTATGPRDIDMELSPYSRGKSASSKGTDIVHHAV</sequence>
<evidence type="ECO:0000313" key="3">
    <source>
        <dbReference type="EMBL" id="KAJ7199656.1"/>
    </source>
</evidence>
<accession>A0AAD6Y6S5</accession>
<protein>
    <submittedName>
        <fullName evidence="3">Uncharacterized protein</fullName>
    </submittedName>
</protein>
<proteinExistence type="predicted"/>
<feature type="transmembrane region" description="Helical" evidence="2">
    <location>
        <begin position="248"/>
        <end position="268"/>
    </location>
</feature>
<feature type="transmembrane region" description="Helical" evidence="2">
    <location>
        <begin position="214"/>
        <end position="236"/>
    </location>
</feature>
<dbReference type="AlphaFoldDB" id="A0AAD6Y6S5"/>
<feature type="region of interest" description="Disordered" evidence="1">
    <location>
        <begin position="294"/>
        <end position="338"/>
    </location>
</feature>
<keyword evidence="4" id="KW-1185">Reference proteome</keyword>
<gene>
    <name evidence="3" type="ORF">GGX14DRAFT_172500</name>
</gene>
<evidence type="ECO:0000256" key="2">
    <source>
        <dbReference type="SAM" id="Phobius"/>
    </source>
</evidence>
<feature type="transmembrane region" description="Helical" evidence="2">
    <location>
        <begin position="127"/>
        <end position="151"/>
    </location>
</feature>
<comment type="caution">
    <text evidence="3">The sequence shown here is derived from an EMBL/GenBank/DDBJ whole genome shotgun (WGS) entry which is preliminary data.</text>
</comment>
<keyword evidence="2" id="KW-0472">Membrane</keyword>
<name>A0AAD6Y6S5_9AGAR</name>
<evidence type="ECO:0000256" key="1">
    <source>
        <dbReference type="SAM" id="MobiDB-lite"/>
    </source>
</evidence>
<feature type="transmembrane region" description="Helical" evidence="2">
    <location>
        <begin position="24"/>
        <end position="42"/>
    </location>
</feature>
<reference evidence="3" key="1">
    <citation type="submission" date="2023-03" db="EMBL/GenBank/DDBJ databases">
        <title>Massive genome expansion in bonnet fungi (Mycena s.s.) driven by repeated elements and novel gene families across ecological guilds.</title>
        <authorList>
            <consortium name="Lawrence Berkeley National Laboratory"/>
            <person name="Harder C.B."/>
            <person name="Miyauchi S."/>
            <person name="Viragh M."/>
            <person name="Kuo A."/>
            <person name="Thoen E."/>
            <person name="Andreopoulos B."/>
            <person name="Lu D."/>
            <person name="Skrede I."/>
            <person name="Drula E."/>
            <person name="Henrissat B."/>
            <person name="Morin E."/>
            <person name="Kohler A."/>
            <person name="Barry K."/>
            <person name="LaButti K."/>
            <person name="Morin E."/>
            <person name="Salamov A."/>
            <person name="Lipzen A."/>
            <person name="Mereny Z."/>
            <person name="Hegedus B."/>
            <person name="Baldrian P."/>
            <person name="Stursova M."/>
            <person name="Weitz H."/>
            <person name="Taylor A."/>
            <person name="Grigoriev I.V."/>
            <person name="Nagy L.G."/>
            <person name="Martin F."/>
            <person name="Kauserud H."/>
        </authorList>
    </citation>
    <scope>NUCLEOTIDE SEQUENCE</scope>
    <source>
        <strain evidence="3">9144</strain>
    </source>
</reference>
<dbReference type="Proteomes" id="UP001219525">
    <property type="component" value="Unassembled WGS sequence"/>
</dbReference>
<keyword evidence="2" id="KW-1133">Transmembrane helix</keyword>